<dbReference type="GO" id="GO:0006508">
    <property type="term" value="P:proteolysis"/>
    <property type="evidence" value="ECO:0007669"/>
    <property type="project" value="UniProtKB-KW"/>
</dbReference>
<dbReference type="AlphaFoldDB" id="A0A8E2VNW2"/>
<feature type="region of interest" description="Disordered" evidence="1">
    <location>
        <begin position="64"/>
        <end position="85"/>
    </location>
</feature>
<gene>
    <name evidence="2" type="ORF">C8N38_103343</name>
</gene>
<dbReference type="EMBL" id="QAYC01000003">
    <property type="protein sequence ID" value="PTW51101.1"/>
    <property type="molecule type" value="Genomic_DNA"/>
</dbReference>
<dbReference type="Pfam" id="PF13337">
    <property type="entry name" value="BrxL_ATPase"/>
    <property type="match status" value="1"/>
</dbReference>
<accession>A0A8E2VNW2</accession>
<evidence type="ECO:0000313" key="2">
    <source>
        <dbReference type="EMBL" id="PTW51101.1"/>
    </source>
</evidence>
<evidence type="ECO:0000256" key="1">
    <source>
        <dbReference type="SAM" id="MobiDB-lite"/>
    </source>
</evidence>
<keyword evidence="2" id="KW-0645">Protease</keyword>
<sequence>MGAEASVSFVGNTDHTVPFMRKNSDLFEALPSQFHDSAFNDRLHACLPGCEIDVIRGEMFTKGYGSSGPDEAGRGVRGPPLVPDG</sequence>
<protein>
    <submittedName>
        <fullName evidence="2">Putative ATP-dependent Lon protease-like protein</fullName>
    </submittedName>
</protein>
<evidence type="ECO:0000313" key="3">
    <source>
        <dbReference type="Proteomes" id="UP000244037"/>
    </source>
</evidence>
<comment type="caution">
    <text evidence="2">The sequence shown here is derived from an EMBL/GenBank/DDBJ whole genome shotgun (WGS) entry which is preliminary data.</text>
</comment>
<dbReference type="GO" id="GO:0008233">
    <property type="term" value="F:peptidase activity"/>
    <property type="evidence" value="ECO:0007669"/>
    <property type="project" value="UniProtKB-KW"/>
</dbReference>
<dbReference type="Proteomes" id="UP000244037">
    <property type="component" value="Unassembled WGS sequence"/>
</dbReference>
<name>A0A8E2VNW2_9RHOB</name>
<proteinExistence type="predicted"/>
<keyword evidence="3" id="KW-1185">Reference proteome</keyword>
<dbReference type="RefSeq" id="WP_245895538.1">
    <property type="nucleotide sequence ID" value="NZ_QAYC01000003.1"/>
</dbReference>
<keyword evidence="2" id="KW-0378">Hydrolase</keyword>
<reference evidence="2 3" key="1">
    <citation type="submission" date="2018-04" db="EMBL/GenBank/DDBJ databases">
        <title>Genomic Encyclopedia of Archaeal and Bacterial Type Strains, Phase II (KMG-II): from individual species to whole genera.</title>
        <authorList>
            <person name="Goeker M."/>
        </authorList>
    </citation>
    <scope>NUCLEOTIDE SEQUENCE [LARGE SCALE GENOMIC DNA]</scope>
    <source>
        <strain evidence="2 3">DSM 19783</strain>
    </source>
</reference>
<organism evidence="2 3">
    <name type="scientific">Rhodovulum kholense</name>
    <dbReference type="NCBI Taxonomy" id="453584"/>
    <lineage>
        <taxon>Bacteria</taxon>
        <taxon>Pseudomonadati</taxon>
        <taxon>Pseudomonadota</taxon>
        <taxon>Alphaproteobacteria</taxon>
        <taxon>Rhodobacterales</taxon>
        <taxon>Paracoccaceae</taxon>
        <taxon>Rhodovulum</taxon>
    </lineage>
</organism>
<dbReference type="InterPro" id="IPR014061">
    <property type="entry name" value="BrxL-like"/>
</dbReference>